<dbReference type="InterPro" id="IPR012291">
    <property type="entry name" value="CBM2_carb-bd_dom_sf"/>
</dbReference>
<keyword evidence="5" id="KW-0472">Membrane</keyword>
<keyword evidence="4 7" id="KW-0732">Signal</keyword>
<evidence type="ECO:0000313" key="9">
    <source>
        <dbReference type="EMBL" id="KAG0588456.1"/>
    </source>
</evidence>
<dbReference type="InterPro" id="IPR056900">
    <property type="entry name" value="COB_C"/>
</dbReference>
<comment type="similarity">
    <text evidence="2">Belongs to the COBRA family.</text>
</comment>
<evidence type="ECO:0000256" key="6">
    <source>
        <dbReference type="ARBA" id="ARBA00023180"/>
    </source>
</evidence>
<dbReference type="PANTHER" id="PTHR31052">
    <property type="entry name" value="COBRA-LIKE PROTEIN 7"/>
    <property type="match status" value="1"/>
</dbReference>
<organism evidence="9 10">
    <name type="scientific">Ceratodon purpureus</name>
    <name type="common">Fire moss</name>
    <name type="synonym">Dicranum purpureum</name>
    <dbReference type="NCBI Taxonomy" id="3225"/>
    <lineage>
        <taxon>Eukaryota</taxon>
        <taxon>Viridiplantae</taxon>
        <taxon>Streptophyta</taxon>
        <taxon>Embryophyta</taxon>
        <taxon>Bryophyta</taxon>
        <taxon>Bryophytina</taxon>
        <taxon>Bryopsida</taxon>
        <taxon>Dicranidae</taxon>
        <taxon>Pseudoditrichales</taxon>
        <taxon>Ditrichaceae</taxon>
        <taxon>Ceratodon</taxon>
    </lineage>
</organism>
<dbReference type="GO" id="GO:0005886">
    <property type="term" value="C:plasma membrane"/>
    <property type="evidence" value="ECO:0007669"/>
    <property type="project" value="UniProtKB-SubCell"/>
</dbReference>
<feature type="signal peptide" evidence="7">
    <location>
        <begin position="1"/>
        <end position="24"/>
    </location>
</feature>
<comment type="subcellular location">
    <subcellularLocation>
        <location evidence="1">Cell membrane</location>
    </subcellularLocation>
</comment>
<feature type="domain" description="COBRA C-terminal" evidence="8">
    <location>
        <begin position="431"/>
        <end position="643"/>
    </location>
</feature>
<keyword evidence="6" id="KW-0325">Glycoprotein</keyword>
<comment type="caution">
    <text evidence="9">The sequence shown here is derived from an EMBL/GenBank/DDBJ whole genome shotgun (WGS) entry which is preliminary data.</text>
</comment>
<dbReference type="Pfam" id="PF25079">
    <property type="entry name" value="COB_C"/>
    <property type="match status" value="1"/>
</dbReference>
<evidence type="ECO:0000256" key="2">
    <source>
        <dbReference type="ARBA" id="ARBA00005507"/>
    </source>
</evidence>
<dbReference type="SUPFAM" id="SSF49384">
    <property type="entry name" value="Carbohydrate-binding domain"/>
    <property type="match status" value="1"/>
</dbReference>
<evidence type="ECO:0000256" key="7">
    <source>
        <dbReference type="SAM" id="SignalP"/>
    </source>
</evidence>
<feature type="chain" id="PRO_5035791167" description="COBRA C-terminal domain-containing protein" evidence="7">
    <location>
        <begin position="25"/>
        <end position="674"/>
    </location>
</feature>
<dbReference type="Proteomes" id="UP000822688">
    <property type="component" value="Chromosome 2"/>
</dbReference>
<evidence type="ECO:0000256" key="3">
    <source>
        <dbReference type="ARBA" id="ARBA00022475"/>
    </source>
</evidence>
<dbReference type="GO" id="GO:0030247">
    <property type="term" value="F:polysaccharide binding"/>
    <property type="evidence" value="ECO:0007669"/>
    <property type="project" value="InterPro"/>
</dbReference>
<evidence type="ECO:0000256" key="5">
    <source>
        <dbReference type="ARBA" id="ARBA00023136"/>
    </source>
</evidence>
<evidence type="ECO:0000313" key="10">
    <source>
        <dbReference type="Proteomes" id="UP000822688"/>
    </source>
</evidence>
<evidence type="ECO:0000256" key="1">
    <source>
        <dbReference type="ARBA" id="ARBA00004236"/>
    </source>
</evidence>
<evidence type="ECO:0000259" key="8">
    <source>
        <dbReference type="Pfam" id="PF25079"/>
    </source>
</evidence>
<dbReference type="InterPro" id="IPR006918">
    <property type="entry name" value="COBRA_pln"/>
</dbReference>
<protein>
    <recommendedName>
        <fullName evidence="8">COBRA C-terminal domain-containing protein</fullName>
    </recommendedName>
</protein>
<dbReference type="GO" id="GO:0010215">
    <property type="term" value="P:cellulose microfibril organization"/>
    <property type="evidence" value="ECO:0007669"/>
    <property type="project" value="InterPro"/>
</dbReference>
<dbReference type="AlphaFoldDB" id="A0A8T0J0B4"/>
<dbReference type="PANTHER" id="PTHR31052:SF3">
    <property type="entry name" value="COBRA-LIKE PROTEIN 7"/>
    <property type="match status" value="1"/>
</dbReference>
<dbReference type="InterPro" id="IPR008965">
    <property type="entry name" value="CBM2/CBM3_carb-bd_dom_sf"/>
</dbReference>
<proteinExistence type="inferred from homology"/>
<sequence>MGSSRGAWLLLVLSFSSAFVSVWGQNGTVNGTVNGTANATANATVYVYPSCNGVEIVYQLQEVLRISPNASKLVDQPYRFEANLTVNNKGYSTVDSWGVGLNWRNREILVSASGDSGTLTPEDGSAYPANVSQGCVLLPASLITLHNEIETAGDITQSQKSFTLVGTEFGNPKNPMPSNVNFTTPGYNCSIPKLYGNDTMHTCCLEPNNNITLTNDDSFHIPEYGDFTITYDVLSTYATNYQAQVTISNNSPVGRLDNWALNWTWQESEFIYSMQGARPKFADTQVCVNGLAAKSYQPAPGLDINSALSCSVTPEISDLPLQKQNDTTLGNVKYCCRNGTILPAIIDPSKSKSAFTMQVYKVQPYNIDALHLVPPINFNLVNSSYTCGIPKRIAPSLFPDPDTTLNYNKPAQKTWQVSCNVTTGPKKPPPKCCVSFSTYLNDSIVPCPTYACGVLPNPNPTQCNANTSAMLLPYSALTMRPENRTAQLLAWASILHKEVPNPLPCPDNCGVNINWHVVSDYTKGWSARMSLFGWSNVTYPDWFAVVEMPQALPGYEKAYTFNGTLVNGTLIPPTNTSLVVQGNPGYNNYLLGSDQAKTGVSVLQSVISFTKKTTPGIDVKGRAGFPTKVWFNGDECAVPDTWPTSGTFRNSPKAFLGGLLLLLVTLLCGPLELL</sequence>
<gene>
    <name evidence="9" type="ORF">KC19_2G244300</name>
</gene>
<dbReference type="Pfam" id="PF04833">
    <property type="entry name" value="COBRA"/>
    <property type="match status" value="1"/>
</dbReference>
<reference evidence="9" key="1">
    <citation type="submission" date="2020-06" db="EMBL/GenBank/DDBJ databases">
        <title>WGS assembly of Ceratodon purpureus strain R40.</title>
        <authorList>
            <person name="Carey S.B."/>
            <person name="Jenkins J."/>
            <person name="Shu S."/>
            <person name="Lovell J.T."/>
            <person name="Sreedasyam A."/>
            <person name="Maumus F."/>
            <person name="Tiley G.P."/>
            <person name="Fernandez-Pozo N."/>
            <person name="Barry K."/>
            <person name="Chen C."/>
            <person name="Wang M."/>
            <person name="Lipzen A."/>
            <person name="Daum C."/>
            <person name="Saski C.A."/>
            <person name="Payton A.C."/>
            <person name="Mcbreen J.C."/>
            <person name="Conrad R.E."/>
            <person name="Kollar L.M."/>
            <person name="Olsson S."/>
            <person name="Huttunen S."/>
            <person name="Landis J.B."/>
            <person name="Wickett N.J."/>
            <person name="Johnson M.G."/>
            <person name="Rensing S.A."/>
            <person name="Grimwood J."/>
            <person name="Schmutz J."/>
            <person name="Mcdaniel S.F."/>
        </authorList>
    </citation>
    <scope>NUCLEOTIDE SEQUENCE</scope>
    <source>
        <strain evidence="9">R40</strain>
    </source>
</reference>
<dbReference type="GO" id="GO:0004553">
    <property type="term" value="F:hydrolase activity, hydrolyzing O-glycosyl compounds"/>
    <property type="evidence" value="ECO:0007669"/>
    <property type="project" value="InterPro"/>
</dbReference>
<dbReference type="EMBL" id="CM026422">
    <property type="protein sequence ID" value="KAG0588456.1"/>
    <property type="molecule type" value="Genomic_DNA"/>
</dbReference>
<dbReference type="Gene3D" id="2.60.40.290">
    <property type="match status" value="1"/>
</dbReference>
<keyword evidence="3" id="KW-1003">Cell membrane</keyword>
<keyword evidence="10" id="KW-1185">Reference proteome</keyword>
<evidence type="ECO:0000256" key="4">
    <source>
        <dbReference type="ARBA" id="ARBA00022729"/>
    </source>
</evidence>
<accession>A0A8T0J0B4</accession>
<name>A0A8T0J0B4_CERPU</name>